<protein>
    <submittedName>
        <fullName evidence="1">Uncharacterized protein</fullName>
    </submittedName>
</protein>
<name>A0A830B5F5_9LAMI</name>
<organism evidence="1 2">
    <name type="scientific">Phtheirospermum japonicum</name>
    <dbReference type="NCBI Taxonomy" id="374723"/>
    <lineage>
        <taxon>Eukaryota</taxon>
        <taxon>Viridiplantae</taxon>
        <taxon>Streptophyta</taxon>
        <taxon>Embryophyta</taxon>
        <taxon>Tracheophyta</taxon>
        <taxon>Spermatophyta</taxon>
        <taxon>Magnoliopsida</taxon>
        <taxon>eudicotyledons</taxon>
        <taxon>Gunneridae</taxon>
        <taxon>Pentapetalae</taxon>
        <taxon>asterids</taxon>
        <taxon>lamiids</taxon>
        <taxon>Lamiales</taxon>
        <taxon>Orobanchaceae</taxon>
        <taxon>Orobanchaceae incertae sedis</taxon>
        <taxon>Phtheirospermum</taxon>
    </lineage>
</organism>
<keyword evidence="2" id="KW-1185">Reference proteome</keyword>
<reference evidence="1" key="1">
    <citation type="submission" date="2020-07" db="EMBL/GenBank/DDBJ databases">
        <title>Ethylene signaling mediates host invasion by parasitic plants.</title>
        <authorList>
            <person name="Yoshida S."/>
        </authorList>
    </citation>
    <scope>NUCLEOTIDE SEQUENCE</scope>
    <source>
        <strain evidence="1">Okayama</strain>
    </source>
</reference>
<feature type="unsure residue" description="I or L" evidence="1">
    <location>
        <position position="56"/>
    </location>
</feature>
<sequence length="57" mass="6828">MLLKWMHRRDAKLFWTTKAVTFQTARHSVTNLTMEMEFAHKLHNLAHIYVLAFTILN</sequence>
<dbReference type="Proteomes" id="UP000653305">
    <property type="component" value="Unassembled WGS sequence"/>
</dbReference>
<dbReference type="EMBL" id="BMAC01000013">
    <property type="protein sequence ID" value="GFP79833.1"/>
    <property type="molecule type" value="Genomic_DNA"/>
</dbReference>
<gene>
    <name evidence="1" type="ORF">PHJA_000126700</name>
</gene>
<comment type="caution">
    <text evidence="1">The sequence shown here is derived from an EMBL/GenBank/DDBJ whole genome shotgun (WGS) entry which is preliminary data.</text>
</comment>
<dbReference type="AlphaFoldDB" id="A0A830B5F5"/>
<proteinExistence type="predicted"/>
<accession>A0A830B5F5</accession>
<evidence type="ECO:0000313" key="2">
    <source>
        <dbReference type="Proteomes" id="UP000653305"/>
    </source>
</evidence>
<evidence type="ECO:0000313" key="1">
    <source>
        <dbReference type="EMBL" id="GFP79833.1"/>
    </source>
</evidence>